<keyword evidence="1" id="KW-0805">Transcription regulation</keyword>
<accession>A0ABY4ALY9</accession>
<dbReference type="Gene3D" id="1.10.10.10">
    <property type="entry name" value="Winged helix-like DNA-binding domain superfamily/Winged helix DNA-binding domain"/>
    <property type="match status" value="1"/>
</dbReference>
<dbReference type="CDD" id="cd00156">
    <property type="entry name" value="REC"/>
    <property type="match status" value="1"/>
</dbReference>
<dbReference type="PRINTS" id="PR00038">
    <property type="entry name" value="HTHLUXR"/>
</dbReference>
<feature type="modified residue" description="4-aspartylphosphate" evidence="4">
    <location>
        <position position="68"/>
    </location>
</feature>
<keyword evidence="8" id="KW-1185">Reference proteome</keyword>
<dbReference type="Gene3D" id="3.40.50.2300">
    <property type="match status" value="1"/>
</dbReference>
<dbReference type="Pfam" id="PF00196">
    <property type="entry name" value="GerE"/>
    <property type="match status" value="1"/>
</dbReference>
<organism evidence="7 8">
    <name type="scientific">Orrella daihaiensis</name>
    <dbReference type="NCBI Taxonomy" id="2782176"/>
    <lineage>
        <taxon>Bacteria</taxon>
        <taxon>Pseudomonadati</taxon>
        <taxon>Pseudomonadota</taxon>
        <taxon>Betaproteobacteria</taxon>
        <taxon>Burkholderiales</taxon>
        <taxon>Alcaligenaceae</taxon>
        <taxon>Orrella</taxon>
    </lineage>
</organism>
<dbReference type="CDD" id="cd06170">
    <property type="entry name" value="LuxR_C_like"/>
    <property type="match status" value="1"/>
</dbReference>
<dbReference type="InterPro" id="IPR036388">
    <property type="entry name" value="WH-like_DNA-bd_sf"/>
</dbReference>
<evidence type="ECO:0000259" key="6">
    <source>
        <dbReference type="PROSITE" id="PS50110"/>
    </source>
</evidence>
<protein>
    <submittedName>
        <fullName evidence="7">Response regulator transcription factor</fullName>
    </submittedName>
</protein>
<dbReference type="PANTHER" id="PTHR43214">
    <property type="entry name" value="TWO-COMPONENT RESPONSE REGULATOR"/>
    <property type="match status" value="1"/>
</dbReference>
<dbReference type="PROSITE" id="PS50043">
    <property type="entry name" value="HTH_LUXR_2"/>
    <property type="match status" value="1"/>
</dbReference>
<dbReference type="InterPro" id="IPR016032">
    <property type="entry name" value="Sig_transdc_resp-reg_C-effctor"/>
</dbReference>
<evidence type="ECO:0000259" key="5">
    <source>
        <dbReference type="PROSITE" id="PS50043"/>
    </source>
</evidence>
<evidence type="ECO:0000256" key="2">
    <source>
        <dbReference type="ARBA" id="ARBA00023125"/>
    </source>
</evidence>
<dbReference type="InterPro" id="IPR000792">
    <property type="entry name" value="Tscrpt_reg_LuxR_C"/>
</dbReference>
<dbReference type="PROSITE" id="PS50110">
    <property type="entry name" value="RESPONSE_REGULATORY"/>
    <property type="match status" value="1"/>
</dbReference>
<evidence type="ECO:0000256" key="4">
    <source>
        <dbReference type="PROSITE-ProRule" id="PRU00169"/>
    </source>
</evidence>
<keyword evidence="3" id="KW-0804">Transcription</keyword>
<dbReference type="SUPFAM" id="SSF46894">
    <property type="entry name" value="C-terminal effector domain of the bipartite response regulators"/>
    <property type="match status" value="1"/>
</dbReference>
<name>A0ABY4ALY9_9BURK</name>
<dbReference type="RefSeq" id="WP_243479764.1">
    <property type="nucleotide sequence ID" value="NZ_CP063982.1"/>
</dbReference>
<dbReference type="InterPro" id="IPR001789">
    <property type="entry name" value="Sig_transdc_resp-reg_receiver"/>
</dbReference>
<proteinExistence type="predicted"/>
<sequence>MSPLSATSSSNTACNVLVVEDDRFFQQAIKKGLSMVLPRCHVAVFPSTFLAMQSMPAGASPYQMAIVDLELPDGDGVDIIRYLVKHHPDTPIMVLTVANNERRVLEAVRAGATGYVVKGDVSLSITKALEQLISGLHPISPSLAGYFLKLAGRESLGSGENPIERLTPRELHLLREFAAGKSYREAAESMNISITTVRTHTTNLYRKLGVRSGLRALSVAKEHGLI</sequence>
<dbReference type="EMBL" id="CP063982">
    <property type="protein sequence ID" value="UOD51298.1"/>
    <property type="molecule type" value="Genomic_DNA"/>
</dbReference>
<dbReference type="Pfam" id="PF00072">
    <property type="entry name" value="Response_reg"/>
    <property type="match status" value="1"/>
</dbReference>
<reference evidence="7 8" key="1">
    <citation type="submission" date="2020-11" db="EMBL/GenBank/DDBJ databases">
        <title>Algicoccus daihaiensis sp.nov., isolated from Daihai Lake in Inner Mongolia.</title>
        <authorList>
            <person name="Kai J."/>
        </authorList>
    </citation>
    <scope>NUCLEOTIDE SEQUENCE [LARGE SCALE GENOMIC DNA]</scope>
    <source>
        <strain evidence="8">f23</strain>
    </source>
</reference>
<keyword evidence="4" id="KW-0597">Phosphoprotein</keyword>
<dbReference type="SMART" id="SM00448">
    <property type="entry name" value="REC"/>
    <property type="match status" value="1"/>
</dbReference>
<feature type="domain" description="HTH luxR-type" evidence="5">
    <location>
        <begin position="159"/>
        <end position="224"/>
    </location>
</feature>
<dbReference type="SMART" id="SM00421">
    <property type="entry name" value="HTH_LUXR"/>
    <property type="match status" value="1"/>
</dbReference>
<dbReference type="PANTHER" id="PTHR43214:SF41">
    <property type="entry name" value="NITRATE_NITRITE RESPONSE REGULATOR PROTEIN NARP"/>
    <property type="match status" value="1"/>
</dbReference>
<dbReference type="InterPro" id="IPR011006">
    <property type="entry name" value="CheY-like_superfamily"/>
</dbReference>
<evidence type="ECO:0000313" key="8">
    <source>
        <dbReference type="Proteomes" id="UP000831607"/>
    </source>
</evidence>
<evidence type="ECO:0000313" key="7">
    <source>
        <dbReference type="EMBL" id="UOD51298.1"/>
    </source>
</evidence>
<dbReference type="SUPFAM" id="SSF52172">
    <property type="entry name" value="CheY-like"/>
    <property type="match status" value="1"/>
</dbReference>
<evidence type="ECO:0000256" key="1">
    <source>
        <dbReference type="ARBA" id="ARBA00023015"/>
    </source>
</evidence>
<feature type="domain" description="Response regulatory" evidence="6">
    <location>
        <begin position="15"/>
        <end position="133"/>
    </location>
</feature>
<gene>
    <name evidence="7" type="ORF">DHf2319_05530</name>
</gene>
<dbReference type="InterPro" id="IPR039420">
    <property type="entry name" value="WalR-like"/>
</dbReference>
<evidence type="ECO:0000256" key="3">
    <source>
        <dbReference type="ARBA" id="ARBA00023163"/>
    </source>
</evidence>
<keyword evidence="2" id="KW-0238">DNA-binding</keyword>
<dbReference type="Proteomes" id="UP000831607">
    <property type="component" value="Chromosome"/>
</dbReference>